<sequence length="308" mass="34602">MAIPDFQTLMLPLLKFSSNYEEHSSKDATAYLANYFKLTEEEKNEVIPSGKEPIIRNRTGWAITYFKKALLLEATKRAHFKITQRGLEVLSTKPDKLCNNYLTRFPEFREFKSIDNSPRNNGELVTVLDEEDNGKTPEETMDLAYLAIRKALAQELLNKIQSLPPSFFEKLVVELLVKMGYGGSLRDAGRALGKSGDGGIDGIIKEDKLGLDVIYIQAKRWNSNNPVGRPDVQGFVGALAGHGAKKGVFITTSRFTPDAKAYTPRNETKIVLIDGEQLSQYMIDYNLGVATESIYEVKRIDIDYFGDE</sequence>
<name>A0ABR7XJG7_9BACT</name>
<accession>A0ABR7XJG7</accession>
<evidence type="ECO:0000313" key="3">
    <source>
        <dbReference type="EMBL" id="MBD1398421.1"/>
    </source>
</evidence>
<reference evidence="3 4" key="1">
    <citation type="submission" date="2020-09" db="EMBL/GenBank/DDBJ databases">
        <title>Genome sequencing and assembly of Pontibacter sp.</title>
        <authorList>
            <person name="Chhetri G."/>
        </authorList>
    </citation>
    <scope>NUCLEOTIDE SEQUENCE [LARGE SCALE GENOMIC DNA]</scope>
    <source>
        <strain evidence="3 4">JH31</strain>
    </source>
</reference>
<evidence type="ECO:0000313" key="4">
    <source>
        <dbReference type="Proteomes" id="UP000625551"/>
    </source>
</evidence>
<dbReference type="PANTHER" id="PTHR30015">
    <property type="entry name" value="MRR RESTRICTION SYSTEM PROTEIN"/>
    <property type="match status" value="1"/>
</dbReference>
<dbReference type="EMBL" id="JACXAJ010000008">
    <property type="protein sequence ID" value="MBD1398421.1"/>
    <property type="molecule type" value="Genomic_DNA"/>
</dbReference>
<dbReference type="PANTHER" id="PTHR30015:SF7">
    <property type="entry name" value="TYPE IV METHYL-DIRECTED RESTRICTION ENZYME ECOKMRR"/>
    <property type="match status" value="1"/>
</dbReference>
<dbReference type="SUPFAM" id="SSF52980">
    <property type="entry name" value="Restriction endonuclease-like"/>
    <property type="match status" value="1"/>
</dbReference>
<keyword evidence="3" id="KW-0378">Hydrolase</keyword>
<dbReference type="GO" id="GO:0004519">
    <property type="term" value="F:endonuclease activity"/>
    <property type="evidence" value="ECO:0007669"/>
    <property type="project" value="UniProtKB-KW"/>
</dbReference>
<gene>
    <name evidence="3" type="ORF">H9Q13_14715</name>
</gene>
<keyword evidence="3" id="KW-0540">Nuclease</keyword>
<dbReference type="InterPro" id="IPR052906">
    <property type="entry name" value="Type_IV_Methyl-Rstrct_Enzyme"/>
</dbReference>
<comment type="caution">
    <text evidence="3">The sequence shown here is derived from an EMBL/GenBank/DDBJ whole genome shotgun (WGS) entry which is preliminary data.</text>
</comment>
<dbReference type="RefSeq" id="WP_191184554.1">
    <property type="nucleotide sequence ID" value="NZ_JACXAJ010000008.1"/>
</dbReference>
<proteinExistence type="predicted"/>
<dbReference type="InterPro" id="IPR011856">
    <property type="entry name" value="tRNA_endonuc-like_dom_sf"/>
</dbReference>
<dbReference type="Gene3D" id="3.40.1350.10">
    <property type="match status" value="1"/>
</dbReference>
<organism evidence="3 4">
    <name type="scientific">Pontibacter aquaedesilientis</name>
    <dbReference type="NCBI Taxonomy" id="2766980"/>
    <lineage>
        <taxon>Bacteria</taxon>
        <taxon>Pseudomonadati</taxon>
        <taxon>Bacteroidota</taxon>
        <taxon>Cytophagia</taxon>
        <taxon>Cytophagales</taxon>
        <taxon>Hymenobacteraceae</taxon>
        <taxon>Pontibacter</taxon>
    </lineage>
</organism>
<dbReference type="InterPro" id="IPR011335">
    <property type="entry name" value="Restrct_endonuc-II-like"/>
</dbReference>
<keyword evidence="4" id="KW-1185">Reference proteome</keyword>
<feature type="domain" description="Restriction system protein Mrr-like N-terminal" evidence="2">
    <location>
        <begin position="6"/>
        <end position="91"/>
    </location>
</feature>
<keyword evidence="3" id="KW-0255">Endonuclease</keyword>
<protein>
    <submittedName>
        <fullName evidence="3">Restriction endonuclease</fullName>
    </submittedName>
</protein>
<dbReference type="Proteomes" id="UP000625551">
    <property type="component" value="Unassembled WGS sequence"/>
</dbReference>
<feature type="domain" description="Restriction endonuclease type IV Mrr" evidence="1">
    <location>
        <begin position="161"/>
        <end position="282"/>
    </location>
</feature>
<dbReference type="InterPro" id="IPR007560">
    <property type="entry name" value="Restrct_endonuc_IV_Mrr"/>
</dbReference>
<dbReference type="Pfam" id="PF14338">
    <property type="entry name" value="Mrr_N"/>
    <property type="match status" value="1"/>
</dbReference>
<dbReference type="Pfam" id="PF04471">
    <property type="entry name" value="Mrr_cat"/>
    <property type="match status" value="1"/>
</dbReference>
<evidence type="ECO:0000259" key="2">
    <source>
        <dbReference type="Pfam" id="PF14338"/>
    </source>
</evidence>
<dbReference type="InterPro" id="IPR025745">
    <property type="entry name" value="Mrr-like_N_dom"/>
</dbReference>
<evidence type="ECO:0000259" key="1">
    <source>
        <dbReference type="Pfam" id="PF04471"/>
    </source>
</evidence>